<dbReference type="EMBL" id="BSUL01000001">
    <property type="protein sequence ID" value="GMA29328.1"/>
    <property type="molecule type" value="Genomic_DNA"/>
</dbReference>
<gene>
    <name evidence="3" type="ORF">GCM10025874_25810</name>
</gene>
<name>A0AA37UF64_9MICO</name>
<evidence type="ECO:0000313" key="4">
    <source>
        <dbReference type="Proteomes" id="UP001157160"/>
    </source>
</evidence>
<dbReference type="Proteomes" id="UP001157160">
    <property type="component" value="Unassembled WGS sequence"/>
</dbReference>
<keyword evidence="2" id="KW-1133">Transmembrane helix</keyword>
<accession>A0AA37UF64</accession>
<protein>
    <submittedName>
        <fullName evidence="3">Uncharacterized protein</fullName>
    </submittedName>
</protein>
<dbReference type="AlphaFoldDB" id="A0AA37UF64"/>
<feature type="transmembrane region" description="Helical" evidence="2">
    <location>
        <begin position="41"/>
        <end position="61"/>
    </location>
</feature>
<sequence length="62" mass="6435">MSDPGQQRESAPDLLTGLDQNLQQPFGGRDAGPRPGSIRRALVALATGLLVLAAAVTALLLR</sequence>
<reference evidence="3 4" key="1">
    <citation type="journal article" date="2014" name="Int. J. Syst. Evol. Microbiol.">
        <title>Complete genome sequence of Corynebacterium casei LMG S-19264T (=DSM 44701T), isolated from a smear-ripened cheese.</title>
        <authorList>
            <consortium name="US DOE Joint Genome Institute (JGI-PGF)"/>
            <person name="Walter F."/>
            <person name="Albersmeier A."/>
            <person name="Kalinowski J."/>
            <person name="Ruckert C."/>
        </authorList>
    </citation>
    <scope>NUCLEOTIDE SEQUENCE [LARGE SCALE GENOMIC DNA]</scope>
    <source>
        <strain evidence="3 4">NBRC 112289</strain>
    </source>
</reference>
<dbReference type="RefSeq" id="WP_284233323.1">
    <property type="nucleotide sequence ID" value="NZ_BSUL01000001.1"/>
</dbReference>
<keyword evidence="2" id="KW-0812">Transmembrane</keyword>
<keyword evidence="2" id="KW-0472">Membrane</keyword>
<evidence type="ECO:0000256" key="2">
    <source>
        <dbReference type="SAM" id="Phobius"/>
    </source>
</evidence>
<feature type="region of interest" description="Disordered" evidence="1">
    <location>
        <begin position="1"/>
        <end position="33"/>
    </location>
</feature>
<evidence type="ECO:0000313" key="3">
    <source>
        <dbReference type="EMBL" id="GMA29328.1"/>
    </source>
</evidence>
<keyword evidence="4" id="KW-1185">Reference proteome</keyword>
<evidence type="ECO:0000256" key="1">
    <source>
        <dbReference type="SAM" id="MobiDB-lite"/>
    </source>
</evidence>
<proteinExistence type="predicted"/>
<comment type="caution">
    <text evidence="3">The sequence shown here is derived from an EMBL/GenBank/DDBJ whole genome shotgun (WGS) entry which is preliminary data.</text>
</comment>
<organism evidence="3 4">
    <name type="scientific">Arenivirga flava</name>
    <dbReference type="NCBI Taxonomy" id="1930060"/>
    <lineage>
        <taxon>Bacteria</taxon>
        <taxon>Bacillati</taxon>
        <taxon>Actinomycetota</taxon>
        <taxon>Actinomycetes</taxon>
        <taxon>Micrococcales</taxon>
        <taxon>Microbacteriaceae</taxon>
        <taxon>Arenivirga</taxon>
    </lineage>
</organism>